<dbReference type="InterPro" id="IPR048449">
    <property type="entry name" value="YhfX-like_C"/>
</dbReference>
<dbReference type="AlphaFoldDB" id="A0A212KHI8"/>
<dbReference type="InterPro" id="IPR001608">
    <property type="entry name" value="Ala_racemase_N"/>
</dbReference>
<dbReference type="Pfam" id="PF01168">
    <property type="entry name" value="Ala_racemase_N"/>
    <property type="match status" value="1"/>
</dbReference>
<feature type="domain" description="YhfX-like C-terminal" evidence="2">
    <location>
        <begin position="277"/>
        <end position="372"/>
    </location>
</feature>
<sequence length="384" mass="40674">MFLQKTLTANRALIDFAFTAHARGNLLPNTYLLDLDALTANAAAMLAAADEHGVSLYFMLKQLGCNPEVARRLTDLGFSGAVAVDSREALQYKRAGIPLGNIGHLVQIPDGALGELLDTRPQIVTVYSLEKARKISALAGARGMVQDLMLRVVGRDDMLYSGQAAGFPLEELPQAAEVLKALPHVRVAGVCAFPCFLYDESAGDILPTSNTDTVRAAAGILQELGCPITQLNMPSATCARAIPKVAAAGGTHAEPGHGLTGTTPWNLGHAGETPALVYLSEISHNYGGKGYCYGGGHYRRGHMARALVGTSIDSAQELGVTPPDMDSIDYHFTLERPCAVGDAVVMAFRTQIFVTRSDLALVEGLVSGTPRVTALYDALGNRKG</sequence>
<dbReference type="Gene3D" id="2.40.37.30">
    <property type="match status" value="2"/>
</dbReference>
<dbReference type="Pfam" id="PF21279">
    <property type="entry name" value="YhfX-like_C"/>
    <property type="match status" value="1"/>
</dbReference>
<evidence type="ECO:0000259" key="1">
    <source>
        <dbReference type="Pfam" id="PF01168"/>
    </source>
</evidence>
<accession>A0A212KHI8</accession>
<protein>
    <submittedName>
        <fullName evidence="3">Putative amino acid racemase</fullName>
    </submittedName>
</protein>
<dbReference type="InterPro" id="IPR029066">
    <property type="entry name" value="PLP-binding_barrel"/>
</dbReference>
<proteinExistence type="predicted"/>
<gene>
    <name evidence="3" type="primary">yhfX</name>
    <name evidence="3" type="ORF">KL86CLO1_13159</name>
</gene>
<name>A0A212KHI8_9FIRM</name>
<feature type="domain" description="Alanine racemase N-terminal" evidence="1">
    <location>
        <begin position="34"/>
        <end position="264"/>
    </location>
</feature>
<organism evidence="3">
    <name type="scientific">uncultured Eubacteriales bacterium</name>
    <dbReference type="NCBI Taxonomy" id="172733"/>
    <lineage>
        <taxon>Bacteria</taxon>
        <taxon>Bacillati</taxon>
        <taxon>Bacillota</taxon>
        <taxon>Clostridia</taxon>
        <taxon>Eubacteriales</taxon>
        <taxon>environmental samples</taxon>
    </lineage>
</organism>
<dbReference type="SUPFAM" id="SSF51419">
    <property type="entry name" value="PLP-binding barrel"/>
    <property type="match status" value="1"/>
</dbReference>
<evidence type="ECO:0000313" key="3">
    <source>
        <dbReference type="EMBL" id="SBW11112.1"/>
    </source>
</evidence>
<reference evidence="3" key="1">
    <citation type="submission" date="2016-04" db="EMBL/GenBank/DDBJ databases">
        <authorList>
            <person name="Evans L.H."/>
            <person name="Alamgir A."/>
            <person name="Owens N."/>
            <person name="Weber N.D."/>
            <person name="Virtaneva K."/>
            <person name="Barbian K."/>
            <person name="Babar A."/>
            <person name="Rosenke K."/>
        </authorList>
    </citation>
    <scope>NUCLEOTIDE SEQUENCE</scope>
    <source>
        <strain evidence="3">86</strain>
    </source>
</reference>
<evidence type="ECO:0000259" key="2">
    <source>
        <dbReference type="Pfam" id="PF21279"/>
    </source>
</evidence>
<dbReference type="EMBL" id="FLUN01000001">
    <property type="protein sequence ID" value="SBW11112.1"/>
    <property type="molecule type" value="Genomic_DNA"/>
</dbReference>